<dbReference type="EMBL" id="KB308694">
    <property type="protein sequence ID" value="ELT97007.1"/>
    <property type="molecule type" value="Genomic_DNA"/>
</dbReference>
<evidence type="ECO:0000256" key="2">
    <source>
        <dbReference type="SAM" id="SignalP"/>
    </source>
</evidence>
<sequence length="655" mass="72861">MVQLQLLVALLVISVTRQTQSQRLGCTNSDYTYLGSKCYKTVFEPGKTYGEAKSVCESDGGRLAVMATPAEAIAVLSSIALASSDDTILQHGLWIGLNDRKEENVYEWEDGRQVADTLDLFGEREGPNNPGVCEDCGRIQQNMWWTMWSCRDTWAKGYVCELVNDCPTSGNWTKFGLKCFYLAKTSNEVNYFQAQGLCQKKHPNSNLANIRTVLQQNLIVSMMSDADLGLYDTLWFGATDFVSEGSFIYPDGSAAYPLDSSHVFNSSNKNRDFSLLKPGEWLTEAWNYGDASGYVCSIDLAESTTEPETTADPTVTTEDAGVASTETENGRVLAPQDGFTETASNYPGPMYVPEGFAAYPAVRVAGGRHLDGIFNWTGCLEACNKDSRCVAIDYTYGMVQNPPPGHFGFVFGQCFIFDHSTKCNRPEEVHYCYHMVKLPVCTSGRPHAFIENYASTHALVLPGRVPGFKRDDSGPIFFFVSRKTGLFGVCCEGLPGQVSFLIDEAHLISKGSNAVMSFLHHYFERYGLGETDVHLHCDNCSGQNKNRFDWQHPGVVFFKTRISDEEGSFKLLKDSPLPFTAAEPITPPGLSRERQAYLFDKIRPFVEDEFKDVVCPPPASRATPPPSRHYRKKSETMADYHGFYVNEKICKGTLL</sequence>
<dbReference type="PROSITE" id="PS50041">
    <property type="entry name" value="C_TYPE_LECTIN_2"/>
    <property type="match status" value="2"/>
</dbReference>
<dbReference type="PANTHER" id="PTHR34415:SF1">
    <property type="entry name" value="INTEGRASE CATALYTIC DOMAIN-CONTAINING PROTEIN"/>
    <property type="match status" value="1"/>
</dbReference>
<feature type="compositionally biased region" description="Polar residues" evidence="1">
    <location>
        <begin position="305"/>
        <end position="317"/>
    </location>
</feature>
<dbReference type="InterPro" id="IPR016186">
    <property type="entry name" value="C-type_lectin-like/link_sf"/>
</dbReference>
<dbReference type="Gene3D" id="3.10.100.10">
    <property type="entry name" value="Mannose-Binding Protein A, subunit A"/>
    <property type="match status" value="2"/>
</dbReference>
<dbReference type="SMART" id="SM00034">
    <property type="entry name" value="CLECT"/>
    <property type="match status" value="2"/>
</dbReference>
<keyword evidence="6" id="KW-1185">Reference proteome</keyword>
<organism evidence="4">
    <name type="scientific">Capitella teleta</name>
    <name type="common">Polychaete worm</name>
    <dbReference type="NCBI Taxonomy" id="283909"/>
    <lineage>
        <taxon>Eukaryota</taxon>
        <taxon>Metazoa</taxon>
        <taxon>Spiralia</taxon>
        <taxon>Lophotrochozoa</taxon>
        <taxon>Annelida</taxon>
        <taxon>Polychaeta</taxon>
        <taxon>Sedentaria</taxon>
        <taxon>Scolecida</taxon>
        <taxon>Capitellidae</taxon>
        <taxon>Capitella</taxon>
    </lineage>
</organism>
<dbReference type="SUPFAM" id="SSF56436">
    <property type="entry name" value="C-type lectin-like"/>
    <property type="match status" value="2"/>
</dbReference>
<evidence type="ECO:0000313" key="4">
    <source>
        <dbReference type="EMBL" id="ELT97007.1"/>
    </source>
</evidence>
<feature type="domain" description="C-type lectin" evidence="3">
    <location>
        <begin position="175"/>
        <end position="281"/>
    </location>
</feature>
<dbReference type="EMBL" id="AMQN01011118">
    <property type="status" value="NOT_ANNOTATED_CDS"/>
    <property type="molecule type" value="Genomic_DNA"/>
</dbReference>
<reference evidence="4 6" key="2">
    <citation type="journal article" date="2013" name="Nature">
        <title>Insights into bilaterian evolution from three spiralian genomes.</title>
        <authorList>
            <person name="Simakov O."/>
            <person name="Marletaz F."/>
            <person name="Cho S.J."/>
            <person name="Edsinger-Gonzales E."/>
            <person name="Havlak P."/>
            <person name="Hellsten U."/>
            <person name="Kuo D.H."/>
            <person name="Larsson T."/>
            <person name="Lv J."/>
            <person name="Arendt D."/>
            <person name="Savage R."/>
            <person name="Osoegawa K."/>
            <person name="de Jong P."/>
            <person name="Grimwood J."/>
            <person name="Chapman J.A."/>
            <person name="Shapiro H."/>
            <person name="Aerts A."/>
            <person name="Otillar R.P."/>
            <person name="Terry A.Y."/>
            <person name="Boore J.L."/>
            <person name="Grigoriev I.V."/>
            <person name="Lindberg D.R."/>
            <person name="Seaver E.C."/>
            <person name="Weisblat D.A."/>
            <person name="Putnam N.H."/>
            <person name="Rokhsar D.S."/>
        </authorList>
    </citation>
    <scope>NUCLEOTIDE SEQUENCE</scope>
    <source>
        <strain evidence="4 6">I ESC-2004</strain>
    </source>
</reference>
<feature type="region of interest" description="Disordered" evidence="1">
    <location>
        <begin position="305"/>
        <end position="327"/>
    </location>
</feature>
<feature type="domain" description="C-type lectin" evidence="3">
    <location>
        <begin position="34"/>
        <end position="150"/>
    </location>
</feature>
<dbReference type="Pfam" id="PF00059">
    <property type="entry name" value="Lectin_C"/>
    <property type="match status" value="1"/>
</dbReference>
<dbReference type="AlphaFoldDB" id="R7TTR3"/>
<dbReference type="EnsemblMetazoa" id="CapteT199779">
    <property type="protein sequence ID" value="CapteP199779"/>
    <property type="gene ID" value="CapteG199779"/>
</dbReference>
<gene>
    <name evidence="4" type="ORF">CAPTEDRAFT_199779</name>
</gene>
<dbReference type="HOGENOM" id="CLU_418724_0_0_1"/>
<dbReference type="PANTHER" id="PTHR34415">
    <property type="entry name" value="INTEGRASE CATALYTIC DOMAIN-CONTAINING PROTEIN"/>
    <property type="match status" value="1"/>
</dbReference>
<accession>R7TTR3</accession>
<protein>
    <recommendedName>
        <fullName evidence="3">C-type lectin domain-containing protein</fullName>
    </recommendedName>
</protein>
<reference evidence="6" key="1">
    <citation type="submission" date="2012-12" db="EMBL/GenBank/DDBJ databases">
        <authorList>
            <person name="Hellsten U."/>
            <person name="Grimwood J."/>
            <person name="Chapman J.A."/>
            <person name="Shapiro H."/>
            <person name="Aerts A."/>
            <person name="Otillar R.P."/>
            <person name="Terry A.Y."/>
            <person name="Boore J.L."/>
            <person name="Simakov O."/>
            <person name="Marletaz F."/>
            <person name="Cho S.-J."/>
            <person name="Edsinger-Gonzales E."/>
            <person name="Havlak P."/>
            <person name="Kuo D.-H."/>
            <person name="Larsson T."/>
            <person name="Lv J."/>
            <person name="Arendt D."/>
            <person name="Savage R."/>
            <person name="Osoegawa K."/>
            <person name="de Jong P."/>
            <person name="Lindberg D.R."/>
            <person name="Seaver E.C."/>
            <person name="Weisblat D.A."/>
            <person name="Putnam N.H."/>
            <person name="Grigoriev I.V."/>
            <person name="Rokhsar D.S."/>
        </authorList>
    </citation>
    <scope>NUCLEOTIDE SEQUENCE</scope>
    <source>
        <strain evidence="6">I ESC-2004</strain>
    </source>
</reference>
<evidence type="ECO:0000313" key="5">
    <source>
        <dbReference type="EnsemblMetazoa" id="CapteP199779"/>
    </source>
</evidence>
<dbReference type="STRING" id="283909.R7TTR3"/>
<proteinExistence type="predicted"/>
<feature type="chain" id="PRO_5008787348" description="C-type lectin domain-containing protein" evidence="2">
    <location>
        <begin position="22"/>
        <end position="655"/>
    </location>
</feature>
<dbReference type="CDD" id="cd00037">
    <property type="entry name" value="CLECT"/>
    <property type="match status" value="2"/>
</dbReference>
<dbReference type="InterPro" id="IPR001304">
    <property type="entry name" value="C-type_lectin-like"/>
</dbReference>
<keyword evidence="2" id="KW-0732">Signal</keyword>
<feature type="signal peptide" evidence="2">
    <location>
        <begin position="1"/>
        <end position="21"/>
    </location>
</feature>
<dbReference type="InterPro" id="IPR016187">
    <property type="entry name" value="CTDL_fold"/>
</dbReference>
<dbReference type="OrthoDB" id="6162106at2759"/>
<dbReference type="EMBL" id="AMQN01011119">
    <property type="status" value="NOT_ANNOTATED_CDS"/>
    <property type="molecule type" value="Genomic_DNA"/>
</dbReference>
<name>R7TTR3_CAPTE</name>
<evidence type="ECO:0000256" key="1">
    <source>
        <dbReference type="SAM" id="MobiDB-lite"/>
    </source>
</evidence>
<dbReference type="Proteomes" id="UP000014760">
    <property type="component" value="Unassembled WGS sequence"/>
</dbReference>
<evidence type="ECO:0000313" key="6">
    <source>
        <dbReference type="Proteomes" id="UP000014760"/>
    </source>
</evidence>
<evidence type="ECO:0000259" key="3">
    <source>
        <dbReference type="PROSITE" id="PS50041"/>
    </source>
</evidence>
<reference evidence="5" key="3">
    <citation type="submission" date="2015-06" db="UniProtKB">
        <authorList>
            <consortium name="EnsemblMetazoa"/>
        </authorList>
    </citation>
    <scope>IDENTIFICATION</scope>
</reference>